<protein>
    <submittedName>
        <fullName evidence="3">Myotubularin phosphatase domain-containing protein</fullName>
    </submittedName>
</protein>
<evidence type="ECO:0000313" key="3">
    <source>
        <dbReference type="WBParaSite" id="HPBE_0001889801-mRNA-1"/>
    </source>
</evidence>
<gene>
    <name evidence="1" type="ORF">HPBE_LOCUS18897</name>
</gene>
<name>A0A183GA79_HELPZ</name>
<dbReference type="WBParaSite" id="HPBE_0001889801-mRNA-1">
    <property type="protein sequence ID" value="HPBE_0001889801-mRNA-1"/>
    <property type="gene ID" value="HPBE_0001889801"/>
</dbReference>
<accession>A0A183GA79</accession>
<reference evidence="3" key="2">
    <citation type="submission" date="2019-09" db="UniProtKB">
        <authorList>
            <consortium name="WormBaseParasite"/>
        </authorList>
    </citation>
    <scope>IDENTIFICATION</scope>
</reference>
<organism evidence="2 3">
    <name type="scientific">Heligmosomoides polygyrus</name>
    <name type="common">Parasitic roundworm</name>
    <dbReference type="NCBI Taxonomy" id="6339"/>
    <lineage>
        <taxon>Eukaryota</taxon>
        <taxon>Metazoa</taxon>
        <taxon>Ecdysozoa</taxon>
        <taxon>Nematoda</taxon>
        <taxon>Chromadorea</taxon>
        <taxon>Rhabditida</taxon>
        <taxon>Rhabditina</taxon>
        <taxon>Rhabditomorpha</taxon>
        <taxon>Strongyloidea</taxon>
        <taxon>Heligmosomidae</taxon>
        <taxon>Heligmosomoides</taxon>
    </lineage>
</organism>
<dbReference type="OrthoDB" id="5773239at2759"/>
<dbReference type="AlphaFoldDB" id="A0A183GA79"/>
<evidence type="ECO:0000313" key="2">
    <source>
        <dbReference type="Proteomes" id="UP000050761"/>
    </source>
</evidence>
<dbReference type="Proteomes" id="UP000050761">
    <property type="component" value="Unassembled WGS sequence"/>
</dbReference>
<sequence>MGNELLDQDRICGRSEAVGQRAPWEFFSGTEIDQSTKQMILLSECALLQRSKRQTFEYDKSLLVYANPHPKTVVKQGYLARYAPQDWPKWYTRTIMQWDGMSVLSPYDTNDVRYPAWHVARMKGRS</sequence>
<keyword evidence="2" id="KW-1185">Reference proteome</keyword>
<reference evidence="1 2" key="1">
    <citation type="submission" date="2018-11" db="EMBL/GenBank/DDBJ databases">
        <authorList>
            <consortium name="Pathogen Informatics"/>
        </authorList>
    </citation>
    <scope>NUCLEOTIDE SEQUENCE [LARGE SCALE GENOMIC DNA]</scope>
</reference>
<accession>A0A3P8EVN6</accession>
<proteinExistence type="predicted"/>
<evidence type="ECO:0000313" key="1">
    <source>
        <dbReference type="EMBL" id="VDP13283.1"/>
    </source>
</evidence>
<dbReference type="EMBL" id="UZAH01030985">
    <property type="protein sequence ID" value="VDP13283.1"/>
    <property type="molecule type" value="Genomic_DNA"/>
</dbReference>